<dbReference type="Pfam" id="PF12708">
    <property type="entry name" value="Pect-lyase_RHGA_epim"/>
    <property type="match status" value="1"/>
</dbReference>
<sequence length="729" mass="78395">MFRSLCIAFALIVLAVADADAQPHMFWFNDPVGPDDTVIVTGSQLDAVTAISISRVPDGASGGDGSAPRSVELIQQDAQSVKFVVPKEFAPGVYRFTLTYPQGESAALLNRPTIYWVQTSLGDTVSPGGEVRIFGRNIVRRLDRAKLIMVPERAGQPVTLSPSAGNLWHGRFRLPDTVAPGDYRLRLSNGNGTDEDVVDAERIHVVPAVAETGAIFNVREYGAFGDGVINASRAVRAAISAAQQGGGTVYFPRGRYLITGPLMIPPHVTLKGERTDLVNLVWSDVEDPPEALIAGTSHFAIEDLTIYASRHRHIVAGGFLNGVPIPNASDIALRRVRIRASAFRGHTTAEQTYQRMLKIEQQYGQFLDTIRLTGDRLTVTDCDVVGSGRSLYLLKASNAVISGNILNNGRLGWYSFTGVKRVIFENNTVTAADLQGTGGSINTLSPDVTGSENVFFANNISKAIYGWDREAISSDGGGGFYFGPAVSVAPDQLSLPGPANEHVIATTWVGALVMVVDGLGAGQFARVVRFDPAGNNGPMSVTLDRKLAVDLDATSVVTVVQMHQNYLIVDNTFQDVGVAAQFYGTGLNHVLAGNVATRTGGFFDRGMTYHHFQPSWQVQLLNNRITEGNAYQAGPDRTIASGEALIAVQAVRSLGVWNLPPLVRGVIVRGNRMDNDSHIEVTGVTPAFPGVRDVVIEDNVIGASRVGLVIDRGVLLTTERRNTVNVIDR</sequence>
<name>A0A7S9DBG9_9BRAD</name>
<dbReference type="SUPFAM" id="SSF51126">
    <property type="entry name" value="Pectin lyase-like"/>
    <property type="match status" value="1"/>
</dbReference>
<dbReference type="InterPro" id="IPR006626">
    <property type="entry name" value="PbH1"/>
</dbReference>
<accession>A0A7S9DBG9</accession>
<organism evidence="3 4">
    <name type="scientific">Bradyrhizobium commune</name>
    <dbReference type="NCBI Taxonomy" id="83627"/>
    <lineage>
        <taxon>Bacteria</taxon>
        <taxon>Pseudomonadati</taxon>
        <taxon>Pseudomonadota</taxon>
        <taxon>Alphaproteobacteria</taxon>
        <taxon>Hyphomicrobiales</taxon>
        <taxon>Nitrobacteraceae</taxon>
        <taxon>Bradyrhizobium</taxon>
    </lineage>
</organism>
<evidence type="ECO:0000313" key="3">
    <source>
        <dbReference type="EMBL" id="QPF94563.1"/>
    </source>
</evidence>
<dbReference type="InterPro" id="IPR010916">
    <property type="entry name" value="TonB_box_CS"/>
</dbReference>
<keyword evidence="1" id="KW-0732">Signal</keyword>
<dbReference type="RefSeq" id="WP_195804039.1">
    <property type="nucleotide sequence ID" value="NZ_CP061379.1"/>
</dbReference>
<keyword evidence="4" id="KW-1185">Reference proteome</keyword>
<dbReference type="AlphaFoldDB" id="A0A7S9DBG9"/>
<dbReference type="InterPro" id="IPR012334">
    <property type="entry name" value="Pectin_lyas_fold"/>
</dbReference>
<evidence type="ECO:0000259" key="2">
    <source>
        <dbReference type="Pfam" id="PF12708"/>
    </source>
</evidence>
<proteinExistence type="predicted"/>
<dbReference type="Proteomes" id="UP000594621">
    <property type="component" value="Chromosome"/>
</dbReference>
<dbReference type="InterPro" id="IPR011050">
    <property type="entry name" value="Pectin_lyase_fold/virulence"/>
</dbReference>
<dbReference type="PROSITE" id="PS00430">
    <property type="entry name" value="TONB_DEPENDENT_REC_1"/>
    <property type="match status" value="1"/>
</dbReference>
<gene>
    <name evidence="3" type="ORF">IC761_15370</name>
</gene>
<dbReference type="KEGG" id="bcou:IC761_15370"/>
<reference evidence="3 4" key="1">
    <citation type="submission" date="2020-09" db="EMBL/GenBank/DDBJ databases">
        <title>Complete genomes of bradyrhizobia occurring on native shrubby legumes in Australia.</title>
        <authorList>
            <person name="Lafay B."/>
        </authorList>
    </citation>
    <scope>NUCLEOTIDE SEQUENCE [LARGE SCALE GENOMIC DNA]</scope>
    <source>
        <strain evidence="3 4">BDV5040</strain>
    </source>
</reference>
<evidence type="ECO:0000256" key="1">
    <source>
        <dbReference type="SAM" id="SignalP"/>
    </source>
</evidence>
<feature type="signal peptide" evidence="1">
    <location>
        <begin position="1"/>
        <end position="21"/>
    </location>
</feature>
<dbReference type="EMBL" id="CP061379">
    <property type="protein sequence ID" value="QPF94563.1"/>
    <property type="molecule type" value="Genomic_DNA"/>
</dbReference>
<evidence type="ECO:0000313" key="4">
    <source>
        <dbReference type="Proteomes" id="UP000594621"/>
    </source>
</evidence>
<feature type="domain" description="Rhamnogalacturonase A/B/Epimerase-like pectate lyase" evidence="2">
    <location>
        <begin position="215"/>
        <end position="282"/>
    </location>
</feature>
<feature type="chain" id="PRO_5032989373" evidence="1">
    <location>
        <begin position="22"/>
        <end position="729"/>
    </location>
</feature>
<dbReference type="Gene3D" id="2.160.20.10">
    <property type="entry name" value="Single-stranded right-handed beta-helix, Pectin lyase-like"/>
    <property type="match status" value="1"/>
</dbReference>
<protein>
    <submittedName>
        <fullName evidence="3">Right-handed parallel beta-helix repeat-containing protein</fullName>
    </submittedName>
</protein>
<dbReference type="InterPro" id="IPR024535">
    <property type="entry name" value="RHGA/B-epi-like_pectate_lyase"/>
</dbReference>
<dbReference type="SMART" id="SM00710">
    <property type="entry name" value="PbH1"/>
    <property type="match status" value="6"/>
</dbReference>